<dbReference type="Proteomes" id="UP000039865">
    <property type="component" value="Unassembled WGS sequence"/>
</dbReference>
<protein>
    <submittedName>
        <fullName evidence="1">Uncharacterized protein</fullName>
    </submittedName>
</protein>
<proteinExistence type="predicted"/>
<name>A0A078AQY4_STYLE</name>
<dbReference type="InParanoid" id="A0A078AQY4"/>
<evidence type="ECO:0000313" key="1">
    <source>
        <dbReference type="EMBL" id="CDW84624.1"/>
    </source>
</evidence>
<keyword evidence="2" id="KW-1185">Reference proteome</keyword>
<dbReference type="AlphaFoldDB" id="A0A078AQY4"/>
<gene>
    <name evidence="1" type="primary">Contig8713.g9298</name>
    <name evidence="1" type="ORF">STYLEM_13689</name>
</gene>
<sequence length="308" mass="37086">MFNQQQEQKLKFQNFHRKTSIMPKESVNNGSRLTLFEINQRKLDTYTNSSSSIKDEEIQPTKIKVYLSNNNTFPLKISGNTSVSNLNNHNHEELELEDQNNQFRDQQYLVNHLNFVKQQQRTFDPDSFQDDQQLKFDRIHHFEKDLYQQRYNQNQFSNKFIQRSLKKSFNGKSTPQLYRNDNIYYHYSGKPVQDLDSYRQTINPQQFENSKFQNYVQLHSIHSARTPNILDMNQNLENQILTDRRRDSILLHLNKKEISSYQAKTPDLPRRIYTKLLMKRLIKDNLKFQEKETLKIEQIKYIKNPKLN</sequence>
<dbReference type="EMBL" id="CCKQ01012997">
    <property type="protein sequence ID" value="CDW84624.1"/>
    <property type="molecule type" value="Genomic_DNA"/>
</dbReference>
<reference evidence="1 2" key="1">
    <citation type="submission" date="2014-06" db="EMBL/GenBank/DDBJ databases">
        <authorList>
            <person name="Swart Estienne"/>
        </authorList>
    </citation>
    <scope>NUCLEOTIDE SEQUENCE [LARGE SCALE GENOMIC DNA]</scope>
    <source>
        <strain evidence="1 2">130c</strain>
    </source>
</reference>
<accession>A0A078AQY4</accession>
<evidence type="ECO:0000313" key="2">
    <source>
        <dbReference type="Proteomes" id="UP000039865"/>
    </source>
</evidence>
<organism evidence="1 2">
    <name type="scientific">Stylonychia lemnae</name>
    <name type="common">Ciliate</name>
    <dbReference type="NCBI Taxonomy" id="5949"/>
    <lineage>
        <taxon>Eukaryota</taxon>
        <taxon>Sar</taxon>
        <taxon>Alveolata</taxon>
        <taxon>Ciliophora</taxon>
        <taxon>Intramacronucleata</taxon>
        <taxon>Spirotrichea</taxon>
        <taxon>Stichotrichia</taxon>
        <taxon>Sporadotrichida</taxon>
        <taxon>Oxytrichidae</taxon>
        <taxon>Stylonychinae</taxon>
        <taxon>Stylonychia</taxon>
    </lineage>
</organism>